<dbReference type="AlphaFoldDB" id="A0AAN6S2V5"/>
<feature type="transmembrane region" description="Helical" evidence="5">
    <location>
        <begin position="271"/>
        <end position="290"/>
    </location>
</feature>
<dbReference type="InterPro" id="IPR020846">
    <property type="entry name" value="MFS_dom"/>
</dbReference>
<organism evidence="7 8">
    <name type="scientific">Diplogelasinospora grovesii</name>
    <dbReference type="NCBI Taxonomy" id="303347"/>
    <lineage>
        <taxon>Eukaryota</taxon>
        <taxon>Fungi</taxon>
        <taxon>Dikarya</taxon>
        <taxon>Ascomycota</taxon>
        <taxon>Pezizomycotina</taxon>
        <taxon>Sordariomycetes</taxon>
        <taxon>Sordariomycetidae</taxon>
        <taxon>Sordariales</taxon>
        <taxon>Diplogelasinosporaceae</taxon>
        <taxon>Diplogelasinospora</taxon>
    </lineage>
</organism>
<feature type="transmembrane region" description="Helical" evidence="5">
    <location>
        <begin position="27"/>
        <end position="46"/>
    </location>
</feature>
<sequence>MGTVFSLSATVFQQPVAEISHAVGRKPAFLLVLAVFSIGSVVAATARNIADLLVGRAMQGVASGGSVLSAIVLTDLIELRDRATWLSVQNGIQALGLRWLFWINLPAIAISAAGLGLLLGFDRPDGGILPNLKKIDWWGIIIFTPSAVSLLAPITMAGVLFPWSSWKAIVPLSLGFSGLVALGLHQRYFAKAPMFRARLFDRWVTICGFMGQAVFGVCVNMILYYLVVYWSGVRGFDEILTGVMLLPETFSIPIAAILCGLTIRKTGAIRWAMFVGWPLTVASLGLLWLMDTQTPLAALIVINAGVGLGAGTIASSLNVALLATTRREDNGHAMAMGWLAKSAGMCLGIAIGTAVFTSRLQVQFGKVPGEEMTAESFLRVLNHVKGDPAARDAIVHTLRVLWIICCGLSALVGLLCCLCKYPNINDLRKEQQAQELQEKHCADSRMLD</sequence>
<evidence type="ECO:0000256" key="5">
    <source>
        <dbReference type="SAM" id="Phobius"/>
    </source>
</evidence>
<dbReference type="SUPFAM" id="SSF103473">
    <property type="entry name" value="MFS general substrate transporter"/>
    <property type="match status" value="1"/>
</dbReference>
<dbReference type="Proteomes" id="UP001303473">
    <property type="component" value="Unassembled WGS sequence"/>
</dbReference>
<dbReference type="EMBL" id="MU853817">
    <property type="protein sequence ID" value="KAK3939092.1"/>
    <property type="molecule type" value="Genomic_DNA"/>
</dbReference>
<name>A0AAN6S2V5_9PEZI</name>
<accession>A0AAN6S2V5</accession>
<feature type="transmembrane region" description="Helical" evidence="5">
    <location>
        <begin position="99"/>
        <end position="119"/>
    </location>
</feature>
<feature type="transmembrane region" description="Helical" evidence="5">
    <location>
        <begin position="239"/>
        <end position="259"/>
    </location>
</feature>
<dbReference type="Pfam" id="PF07690">
    <property type="entry name" value="MFS_1"/>
    <property type="match status" value="1"/>
</dbReference>
<keyword evidence="3 5" id="KW-1133">Transmembrane helix</keyword>
<feature type="transmembrane region" description="Helical" evidence="5">
    <location>
        <begin position="335"/>
        <end position="356"/>
    </location>
</feature>
<dbReference type="PANTHER" id="PTHR23501:SF59">
    <property type="entry name" value="MAJOR FACILITATOR SUPERFAMILY (MFS) PROFILE DOMAIN-CONTAINING PROTEIN-RELATED"/>
    <property type="match status" value="1"/>
</dbReference>
<feature type="transmembrane region" description="Helical" evidence="5">
    <location>
        <begin position="169"/>
        <end position="190"/>
    </location>
</feature>
<dbReference type="Gene3D" id="1.20.1720.10">
    <property type="entry name" value="Multidrug resistance protein D"/>
    <property type="match status" value="1"/>
</dbReference>
<evidence type="ECO:0000313" key="7">
    <source>
        <dbReference type="EMBL" id="KAK3939092.1"/>
    </source>
</evidence>
<dbReference type="PANTHER" id="PTHR23501">
    <property type="entry name" value="MAJOR FACILITATOR SUPERFAMILY"/>
    <property type="match status" value="1"/>
</dbReference>
<feature type="transmembrane region" description="Helical" evidence="5">
    <location>
        <begin position="296"/>
        <end position="323"/>
    </location>
</feature>
<comment type="caution">
    <text evidence="7">The sequence shown here is derived from an EMBL/GenBank/DDBJ whole genome shotgun (WGS) entry which is preliminary data.</text>
</comment>
<feature type="transmembrane region" description="Helical" evidence="5">
    <location>
        <begin position="202"/>
        <end position="227"/>
    </location>
</feature>
<reference evidence="8" key="1">
    <citation type="journal article" date="2023" name="Mol. Phylogenet. Evol.">
        <title>Genome-scale phylogeny and comparative genomics of the fungal order Sordariales.</title>
        <authorList>
            <person name="Hensen N."/>
            <person name="Bonometti L."/>
            <person name="Westerberg I."/>
            <person name="Brannstrom I.O."/>
            <person name="Guillou S."/>
            <person name="Cros-Aarteil S."/>
            <person name="Calhoun S."/>
            <person name="Haridas S."/>
            <person name="Kuo A."/>
            <person name="Mondo S."/>
            <person name="Pangilinan J."/>
            <person name="Riley R."/>
            <person name="LaButti K."/>
            <person name="Andreopoulos B."/>
            <person name="Lipzen A."/>
            <person name="Chen C."/>
            <person name="Yan M."/>
            <person name="Daum C."/>
            <person name="Ng V."/>
            <person name="Clum A."/>
            <person name="Steindorff A."/>
            <person name="Ohm R.A."/>
            <person name="Martin F."/>
            <person name="Silar P."/>
            <person name="Natvig D.O."/>
            <person name="Lalanne C."/>
            <person name="Gautier V."/>
            <person name="Ament-Velasquez S.L."/>
            <person name="Kruys A."/>
            <person name="Hutchinson M.I."/>
            <person name="Powell A.J."/>
            <person name="Barry K."/>
            <person name="Miller A.N."/>
            <person name="Grigoriev I.V."/>
            <person name="Debuchy R."/>
            <person name="Gladieux P."/>
            <person name="Hiltunen Thoren M."/>
            <person name="Johannesson H."/>
        </authorList>
    </citation>
    <scope>NUCLEOTIDE SEQUENCE [LARGE SCALE GENOMIC DNA]</scope>
    <source>
        <strain evidence="8">CBS 340.73</strain>
    </source>
</reference>
<evidence type="ECO:0000256" key="4">
    <source>
        <dbReference type="ARBA" id="ARBA00023136"/>
    </source>
</evidence>
<evidence type="ECO:0000256" key="2">
    <source>
        <dbReference type="ARBA" id="ARBA00022692"/>
    </source>
</evidence>
<dbReference type="InterPro" id="IPR036259">
    <property type="entry name" value="MFS_trans_sf"/>
</dbReference>
<gene>
    <name evidence="7" type="ORF">QBC46DRAFT_264003</name>
</gene>
<dbReference type="InterPro" id="IPR011701">
    <property type="entry name" value="MFS"/>
</dbReference>
<keyword evidence="2 5" id="KW-0812">Transmembrane</keyword>
<protein>
    <submittedName>
        <fullName evidence="7">Major facilitator superfamily domain-containing protein</fullName>
    </submittedName>
</protein>
<dbReference type="Gene3D" id="1.20.1250.20">
    <property type="entry name" value="MFS general substrate transporter like domains"/>
    <property type="match status" value="1"/>
</dbReference>
<keyword evidence="4 5" id="KW-0472">Membrane</keyword>
<evidence type="ECO:0000313" key="8">
    <source>
        <dbReference type="Proteomes" id="UP001303473"/>
    </source>
</evidence>
<dbReference type="GO" id="GO:0022857">
    <property type="term" value="F:transmembrane transporter activity"/>
    <property type="evidence" value="ECO:0007669"/>
    <property type="project" value="InterPro"/>
</dbReference>
<keyword evidence="8" id="KW-1185">Reference proteome</keyword>
<feature type="transmembrane region" description="Helical" evidence="5">
    <location>
        <begin position="140"/>
        <end position="163"/>
    </location>
</feature>
<feature type="domain" description="Major facilitator superfamily (MFS) profile" evidence="6">
    <location>
        <begin position="1"/>
        <end position="425"/>
    </location>
</feature>
<proteinExistence type="predicted"/>
<dbReference type="PROSITE" id="PS50850">
    <property type="entry name" value="MFS"/>
    <property type="match status" value="1"/>
</dbReference>
<comment type="subcellular location">
    <subcellularLocation>
        <location evidence="1">Membrane</location>
        <topology evidence="1">Multi-pass membrane protein</topology>
    </subcellularLocation>
</comment>
<evidence type="ECO:0000259" key="6">
    <source>
        <dbReference type="PROSITE" id="PS50850"/>
    </source>
</evidence>
<evidence type="ECO:0000256" key="1">
    <source>
        <dbReference type="ARBA" id="ARBA00004141"/>
    </source>
</evidence>
<feature type="transmembrane region" description="Helical" evidence="5">
    <location>
        <begin position="400"/>
        <end position="419"/>
    </location>
</feature>
<evidence type="ECO:0000256" key="3">
    <source>
        <dbReference type="ARBA" id="ARBA00022989"/>
    </source>
</evidence>
<feature type="transmembrane region" description="Helical" evidence="5">
    <location>
        <begin position="58"/>
        <end position="79"/>
    </location>
</feature>
<dbReference type="GO" id="GO:0005886">
    <property type="term" value="C:plasma membrane"/>
    <property type="evidence" value="ECO:0007669"/>
    <property type="project" value="TreeGrafter"/>
</dbReference>